<dbReference type="InterPro" id="IPR008920">
    <property type="entry name" value="TF_FadR/GntR_C"/>
</dbReference>
<dbReference type="InterPro" id="IPR011711">
    <property type="entry name" value="GntR_C"/>
</dbReference>
<protein>
    <submittedName>
        <fullName evidence="5">Transcriptional regulator</fullName>
    </submittedName>
</protein>
<dbReference type="SMART" id="SM00895">
    <property type="entry name" value="FCD"/>
    <property type="match status" value="1"/>
</dbReference>
<keyword evidence="3" id="KW-0804">Transcription</keyword>
<dbReference type="PANTHER" id="PTHR43537:SF5">
    <property type="entry name" value="UXU OPERON TRANSCRIPTIONAL REGULATOR"/>
    <property type="match status" value="1"/>
</dbReference>
<dbReference type="RefSeq" id="WP_045684080.1">
    <property type="nucleotide sequence ID" value="NZ_CP010803.1"/>
</dbReference>
<dbReference type="SUPFAM" id="SSF46785">
    <property type="entry name" value="Winged helix' DNA-binding domain"/>
    <property type="match status" value="1"/>
</dbReference>
<proteinExistence type="predicted"/>
<dbReference type="AlphaFoldDB" id="A0A0D5LW11"/>
<keyword evidence="1" id="KW-0805">Transcription regulation</keyword>
<sequence length="220" mass="24824">MTEQQSDVTSVRDTAYDLFQHVLMSGRLRPGQMVSQRALVDMLNLSIGALRELLPRLQAEGLVNVLPQRGVLIPAIDLPMIRNAFQMRGALEREAVIQATRTMPDAVIENQRRLHLKLMDEAKRAPSPELFEHGQEVDAGFHNLLIASTGNALLQNAYNINAIRIRLIKLDRIKLNEVVLPQAFSDHIAIIDALLERDPTRAVEAMDRHIHNARERALQL</sequence>
<reference evidence="5 6" key="1">
    <citation type="journal article" date="2015" name="Genome Announc.">
        <title>Complete genome sequence of Martelella endophytica YC6887, which has antifungal activity associated with a halophyte.</title>
        <authorList>
            <person name="Khan A."/>
            <person name="Khan H."/>
            <person name="Chung E.J."/>
            <person name="Hossain M.T."/>
            <person name="Chung Y.R."/>
        </authorList>
    </citation>
    <scope>NUCLEOTIDE SEQUENCE [LARGE SCALE GENOMIC DNA]</scope>
    <source>
        <strain evidence="5">YC6887</strain>
    </source>
</reference>
<evidence type="ECO:0000313" key="5">
    <source>
        <dbReference type="EMBL" id="AJY47578.1"/>
    </source>
</evidence>
<dbReference type="SUPFAM" id="SSF48008">
    <property type="entry name" value="GntR ligand-binding domain-like"/>
    <property type="match status" value="1"/>
</dbReference>
<dbReference type="GO" id="GO:0003677">
    <property type="term" value="F:DNA binding"/>
    <property type="evidence" value="ECO:0007669"/>
    <property type="project" value="UniProtKB-KW"/>
</dbReference>
<dbReference type="PATRIC" id="fig|1486262.3.peg.4324"/>
<dbReference type="SMART" id="SM00345">
    <property type="entry name" value="HTH_GNTR"/>
    <property type="match status" value="1"/>
</dbReference>
<dbReference type="Pfam" id="PF00392">
    <property type="entry name" value="GntR"/>
    <property type="match status" value="1"/>
</dbReference>
<dbReference type="PROSITE" id="PS50949">
    <property type="entry name" value="HTH_GNTR"/>
    <property type="match status" value="1"/>
</dbReference>
<dbReference type="GO" id="GO:0003700">
    <property type="term" value="F:DNA-binding transcription factor activity"/>
    <property type="evidence" value="ECO:0007669"/>
    <property type="project" value="InterPro"/>
</dbReference>
<dbReference type="KEGG" id="mey:TM49_20930"/>
<dbReference type="Gene3D" id="1.10.10.10">
    <property type="entry name" value="Winged helix-like DNA-binding domain superfamily/Winged helix DNA-binding domain"/>
    <property type="match status" value="1"/>
</dbReference>
<dbReference type="EMBL" id="CP010803">
    <property type="protein sequence ID" value="AJY47578.1"/>
    <property type="molecule type" value="Genomic_DNA"/>
</dbReference>
<dbReference type="InterPro" id="IPR036390">
    <property type="entry name" value="WH_DNA-bd_sf"/>
</dbReference>
<evidence type="ECO:0000256" key="3">
    <source>
        <dbReference type="ARBA" id="ARBA00023163"/>
    </source>
</evidence>
<dbReference type="InterPro" id="IPR036388">
    <property type="entry name" value="WH-like_DNA-bd_sf"/>
</dbReference>
<dbReference type="STRING" id="1486262.TM49_20930"/>
<keyword evidence="2" id="KW-0238">DNA-binding</keyword>
<evidence type="ECO:0000259" key="4">
    <source>
        <dbReference type="PROSITE" id="PS50949"/>
    </source>
</evidence>
<dbReference type="InterPro" id="IPR000524">
    <property type="entry name" value="Tscrpt_reg_HTH_GntR"/>
</dbReference>
<dbReference type="Gene3D" id="1.20.120.530">
    <property type="entry name" value="GntR ligand-binding domain-like"/>
    <property type="match status" value="1"/>
</dbReference>
<evidence type="ECO:0000313" key="6">
    <source>
        <dbReference type="Proteomes" id="UP000032611"/>
    </source>
</evidence>
<dbReference type="Proteomes" id="UP000032611">
    <property type="component" value="Chromosome"/>
</dbReference>
<name>A0A0D5LW11_MAREN</name>
<gene>
    <name evidence="5" type="ORF">TM49_20930</name>
</gene>
<keyword evidence="6" id="KW-1185">Reference proteome</keyword>
<dbReference type="OrthoDB" id="7768882at2"/>
<dbReference type="Pfam" id="PF07729">
    <property type="entry name" value="FCD"/>
    <property type="match status" value="1"/>
</dbReference>
<evidence type="ECO:0000256" key="2">
    <source>
        <dbReference type="ARBA" id="ARBA00023125"/>
    </source>
</evidence>
<accession>A0A0D5LW11</accession>
<organism evidence="5 6">
    <name type="scientific">Martelella endophytica</name>
    <dbReference type="NCBI Taxonomy" id="1486262"/>
    <lineage>
        <taxon>Bacteria</taxon>
        <taxon>Pseudomonadati</taxon>
        <taxon>Pseudomonadota</taxon>
        <taxon>Alphaproteobacteria</taxon>
        <taxon>Hyphomicrobiales</taxon>
        <taxon>Aurantimonadaceae</taxon>
        <taxon>Martelella</taxon>
    </lineage>
</organism>
<dbReference type="HOGENOM" id="CLU_017584_5_3_5"/>
<evidence type="ECO:0000256" key="1">
    <source>
        <dbReference type="ARBA" id="ARBA00023015"/>
    </source>
</evidence>
<feature type="domain" description="HTH gntR-type" evidence="4">
    <location>
        <begin position="9"/>
        <end position="76"/>
    </location>
</feature>
<dbReference type="PANTHER" id="PTHR43537">
    <property type="entry name" value="TRANSCRIPTIONAL REGULATOR, GNTR FAMILY"/>
    <property type="match status" value="1"/>
</dbReference>